<feature type="transmembrane region" description="Helical" evidence="7">
    <location>
        <begin position="141"/>
        <end position="161"/>
    </location>
</feature>
<dbReference type="PANTHER" id="PTHR43663">
    <property type="entry name" value="CHROMATE TRANSPORT PROTEIN-RELATED"/>
    <property type="match status" value="1"/>
</dbReference>
<keyword evidence="5 7" id="KW-1133">Transmembrane helix</keyword>
<reference evidence="8" key="1">
    <citation type="submission" date="2021-10" db="EMBL/GenBank/DDBJ databases">
        <title>Anaerobic single-cell dispensing facilitates the cultivation of human gut bacteria.</title>
        <authorList>
            <person name="Afrizal A."/>
        </authorList>
    </citation>
    <scope>NUCLEOTIDE SEQUENCE</scope>
    <source>
        <strain evidence="8">CLA-AA-H274</strain>
    </source>
</reference>
<dbReference type="PANTHER" id="PTHR43663:SF1">
    <property type="entry name" value="CHROMATE TRANSPORTER"/>
    <property type="match status" value="1"/>
</dbReference>
<keyword evidence="9" id="KW-1185">Reference proteome</keyword>
<dbReference type="EMBL" id="JAJEPU010000035">
    <property type="protein sequence ID" value="MCC2165425.1"/>
    <property type="molecule type" value="Genomic_DNA"/>
</dbReference>
<organism evidence="8 9">
    <name type="scientific">Brotaphodocola catenula</name>
    <dbReference type="NCBI Taxonomy" id="2885361"/>
    <lineage>
        <taxon>Bacteria</taxon>
        <taxon>Bacillati</taxon>
        <taxon>Bacillota</taxon>
        <taxon>Clostridia</taxon>
        <taxon>Lachnospirales</taxon>
        <taxon>Lachnospiraceae</taxon>
        <taxon>Brotaphodocola</taxon>
    </lineage>
</organism>
<comment type="similarity">
    <text evidence="2">Belongs to the chromate ion transporter (CHR) (TC 2.A.51) family.</text>
</comment>
<evidence type="ECO:0000256" key="6">
    <source>
        <dbReference type="ARBA" id="ARBA00023136"/>
    </source>
</evidence>
<dbReference type="GO" id="GO:0015109">
    <property type="term" value="F:chromate transmembrane transporter activity"/>
    <property type="evidence" value="ECO:0007669"/>
    <property type="project" value="InterPro"/>
</dbReference>
<name>A0AAE3ATY3_9FIRM</name>
<dbReference type="RefSeq" id="WP_308451735.1">
    <property type="nucleotide sequence ID" value="NZ_JAJEPU010000035.1"/>
</dbReference>
<evidence type="ECO:0000256" key="7">
    <source>
        <dbReference type="SAM" id="Phobius"/>
    </source>
</evidence>
<feature type="transmembrane region" description="Helical" evidence="7">
    <location>
        <begin position="76"/>
        <end position="98"/>
    </location>
</feature>
<comment type="subcellular location">
    <subcellularLocation>
        <location evidence="1">Cell membrane</location>
        <topology evidence="1">Multi-pass membrane protein</topology>
    </subcellularLocation>
</comment>
<feature type="transmembrane region" description="Helical" evidence="7">
    <location>
        <begin position="7"/>
        <end position="28"/>
    </location>
</feature>
<accession>A0AAE3ATY3</accession>
<sequence length="182" mass="19576">MMIYLRLFLSFMKIGFCSFGGMTMIPVINDEVLRYGWMTPSEVMDIVAVAEMTPGSLGINCATFVGLRTAGLLGSMVASLGVMMPSLTLSLLAAQFIFRLKGNPWLESAMRGVRPASLGMLVAAGVTLAISTFLPETGLTGNFSISWNLVLIAVIAGYFLMKRKWSIPKTILLSAILGLLIG</sequence>
<evidence type="ECO:0000256" key="5">
    <source>
        <dbReference type="ARBA" id="ARBA00022989"/>
    </source>
</evidence>
<dbReference type="Proteomes" id="UP001198962">
    <property type="component" value="Unassembled WGS sequence"/>
</dbReference>
<keyword evidence="4 7" id="KW-0812">Transmembrane</keyword>
<dbReference type="InterPro" id="IPR052518">
    <property type="entry name" value="CHR_Transporter"/>
</dbReference>
<dbReference type="GO" id="GO:0005886">
    <property type="term" value="C:plasma membrane"/>
    <property type="evidence" value="ECO:0007669"/>
    <property type="project" value="UniProtKB-SubCell"/>
</dbReference>
<keyword evidence="6 7" id="KW-0472">Membrane</keyword>
<keyword evidence="3" id="KW-1003">Cell membrane</keyword>
<evidence type="ECO:0000256" key="3">
    <source>
        <dbReference type="ARBA" id="ARBA00022475"/>
    </source>
</evidence>
<gene>
    <name evidence="8" type="ORF">LKD32_11190</name>
</gene>
<evidence type="ECO:0000256" key="4">
    <source>
        <dbReference type="ARBA" id="ARBA00022692"/>
    </source>
</evidence>
<feature type="transmembrane region" description="Helical" evidence="7">
    <location>
        <begin position="118"/>
        <end position="135"/>
    </location>
</feature>
<evidence type="ECO:0000256" key="2">
    <source>
        <dbReference type="ARBA" id="ARBA00005262"/>
    </source>
</evidence>
<protein>
    <submittedName>
        <fullName evidence="8">Chromate transporter</fullName>
    </submittedName>
</protein>
<evidence type="ECO:0000313" key="8">
    <source>
        <dbReference type="EMBL" id="MCC2165425.1"/>
    </source>
</evidence>
<evidence type="ECO:0000256" key="1">
    <source>
        <dbReference type="ARBA" id="ARBA00004651"/>
    </source>
</evidence>
<dbReference type="AlphaFoldDB" id="A0AAE3ATY3"/>
<dbReference type="InterPro" id="IPR003370">
    <property type="entry name" value="Chromate_transpt"/>
</dbReference>
<proteinExistence type="inferred from homology"/>
<comment type="caution">
    <text evidence="8">The sequence shown here is derived from an EMBL/GenBank/DDBJ whole genome shotgun (WGS) entry which is preliminary data.</text>
</comment>
<dbReference type="Pfam" id="PF02417">
    <property type="entry name" value="Chromate_transp"/>
    <property type="match status" value="1"/>
</dbReference>
<evidence type="ECO:0000313" key="9">
    <source>
        <dbReference type="Proteomes" id="UP001198962"/>
    </source>
</evidence>